<keyword evidence="9" id="KW-0460">Magnesium</keyword>
<evidence type="ECO:0000256" key="7">
    <source>
        <dbReference type="ARBA" id="ARBA00022723"/>
    </source>
</evidence>
<comment type="similarity">
    <text evidence="3">Belongs to the HAD-like hydrolase superfamily. SerB family.</text>
</comment>
<dbReference type="SFLD" id="SFLDS00003">
    <property type="entry name" value="Haloacid_Dehalogenase"/>
    <property type="match status" value="1"/>
</dbReference>
<evidence type="ECO:0000256" key="1">
    <source>
        <dbReference type="ARBA" id="ARBA00001946"/>
    </source>
</evidence>
<dbReference type="SFLD" id="SFLDG01136">
    <property type="entry name" value="C1.6:_Phosphoserine_Phosphatas"/>
    <property type="match status" value="1"/>
</dbReference>
<dbReference type="RefSeq" id="WP_029312435.1">
    <property type="nucleotide sequence ID" value="NZ_FTNE01000001.1"/>
</dbReference>
<comment type="caution">
    <text evidence="15">The sequence shown here is derived from an EMBL/GenBank/DDBJ whole genome shotgun (WGS) entry which is preliminary data.</text>
</comment>
<comment type="catalytic activity">
    <reaction evidence="13">
        <text>O-phospho-D-serine + H2O = D-serine + phosphate</text>
        <dbReference type="Rhea" id="RHEA:24873"/>
        <dbReference type="ChEBI" id="CHEBI:15377"/>
        <dbReference type="ChEBI" id="CHEBI:35247"/>
        <dbReference type="ChEBI" id="CHEBI:43474"/>
        <dbReference type="ChEBI" id="CHEBI:58680"/>
        <dbReference type="EC" id="3.1.3.3"/>
    </reaction>
</comment>
<comment type="cofactor">
    <cofactor evidence="1">
        <name>Mg(2+)</name>
        <dbReference type="ChEBI" id="CHEBI:18420"/>
    </cofactor>
</comment>
<keyword evidence="7" id="KW-0479">Metal-binding</keyword>
<gene>
    <name evidence="15" type="ORF">SAMN05421828_101209</name>
</gene>
<dbReference type="PANTHER" id="PTHR43344:SF2">
    <property type="entry name" value="PHOSPHOSERINE PHOSPHATASE"/>
    <property type="match status" value="1"/>
</dbReference>
<dbReference type="GO" id="GO:0000287">
    <property type="term" value="F:magnesium ion binding"/>
    <property type="evidence" value="ECO:0007669"/>
    <property type="project" value="TreeGrafter"/>
</dbReference>
<evidence type="ECO:0000256" key="6">
    <source>
        <dbReference type="ARBA" id="ARBA00022605"/>
    </source>
</evidence>
<comment type="catalytic activity">
    <reaction evidence="12">
        <text>O-phospho-L-serine + H2O = L-serine + phosphate</text>
        <dbReference type="Rhea" id="RHEA:21208"/>
        <dbReference type="ChEBI" id="CHEBI:15377"/>
        <dbReference type="ChEBI" id="CHEBI:33384"/>
        <dbReference type="ChEBI" id="CHEBI:43474"/>
        <dbReference type="ChEBI" id="CHEBI:57524"/>
        <dbReference type="EC" id="3.1.3.3"/>
    </reaction>
</comment>
<dbReference type="InterPro" id="IPR036412">
    <property type="entry name" value="HAD-like_sf"/>
</dbReference>
<dbReference type="EMBL" id="FTNE01000001">
    <property type="protein sequence ID" value="SIQ08489.1"/>
    <property type="molecule type" value="Genomic_DNA"/>
</dbReference>
<dbReference type="UniPathway" id="UPA00135">
    <property type="reaction ID" value="UER00198"/>
</dbReference>
<dbReference type="GO" id="GO:0005737">
    <property type="term" value="C:cytoplasm"/>
    <property type="evidence" value="ECO:0007669"/>
    <property type="project" value="TreeGrafter"/>
</dbReference>
<dbReference type="NCBIfam" id="TIGR00338">
    <property type="entry name" value="serB"/>
    <property type="match status" value="1"/>
</dbReference>
<reference evidence="15 16" key="1">
    <citation type="submission" date="2017-01" db="EMBL/GenBank/DDBJ databases">
        <authorList>
            <person name="Varghese N."/>
            <person name="Submissions S."/>
        </authorList>
    </citation>
    <scope>NUCLEOTIDE SEQUENCE [LARGE SCALE GENOMIC DNA]</scope>
    <source>
        <strain evidence="15 16">ATCC 35905</strain>
    </source>
</reference>
<evidence type="ECO:0000256" key="10">
    <source>
        <dbReference type="ARBA" id="ARBA00023299"/>
    </source>
</evidence>
<evidence type="ECO:0000256" key="14">
    <source>
        <dbReference type="PIRSR" id="PIRSR604469-1"/>
    </source>
</evidence>
<evidence type="ECO:0000256" key="2">
    <source>
        <dbReference type="ARBA" id="ARBA00005135"/>
    </source>
</evidence>
<organism evidence="15 16">
    <name type="scientific">Acidiphilium rubrum</name>
    <dbReference type="NCBI Taxonomy" id="526"/>
    <lineage>
        <taxon>Bacteria</taxon>
        <taxon>Pseudomonadati</taxon>
        <taxon>Pseudomonadota</taxon>
        <taxon>Alphaproteobacteria</taxon>
        <taxon>Acetobacterales</taxon>
        <taxon>Acidocellaceae</taxon>
        <taxon>Acidiphilium</taxon>
    </lineage>
</organism>
<dbReference type="GO" id="GO:0006564">
    <property type="term" value="P:L-serine biosynthetic process"/>
    <property type="evidence" value="ECO:0007669"/>
    <property type="project" value="UniProtKB-KW"/>
</dbReference>
<evidence type="ECO:0000256" key="12">
    <source>
        <dbReference type="ARBA" id="ARBA00048138"/>
    </source>
</evidence>
<feature type="active site" description="Nucleophile" evidence="14">
    <location>
        <position position="82"/>
    </location>
</feature>
<evidence type="ECO:0000313" key="15">
    <source>
        <dbReference type="EMBL" id="SIQ08489.1"/>
    </source>
</evidence>
<dbReference type="Pfam" id="PF12710">
    <property type="entry name" value="HAD"/>
    <property type="match status" value="1"/>
</dbReference>
<dbReference type="OrthoDB" id="9792539at2"/>
<name>A0A8G2CHN2_ACIRU</name>
<keyword evidence="16" id="KW-1185">Reference proteome</keyword>
<evidence type="ECO:0000256" key="13">
    <source>
        <dbReference type="ARBA" id="ARBA00048523"/>
    </source>
</evidence>
<accession>A0A8G2CHN2</accession>
<keyword evidence="10" id="KW-0718">Serine biosynthesis</keyword>
<evidence type="ECO:0000313" key="16">
    <source>
        <dbReference type="Proteomes" id="UP000186308"/>
    </source>
</evidence>
<dbReference type="SFLD" id="SFLDF00029">
    <property type="entry name" value="phosphoserine_phosphatase"/>
    <property type="match status" value="1"/>
</dbReference>
<dbReference type="Gene3D" id="3.40.50.1000">
    <property type="entry name" value="HAD superfamily/HAD-like"/>
    <property type="match status" value="1"/>
</dbReference>
<evidence type="ECO:0000256" key="9">
    <source>
        <dbReference type="ARBA" id="ARBA00022842"/>
    </source>
</evidence>
<evidence type="ECO:0000256" key="3">
    <source>
        <dbReference type="ARBA" id="ARBA00009184"/>
    </source>
</evidence>
<sequence length="290" mass="30906">MKFVLVLVAPRGKVSLTDAMVERVRRSIAGGEAAWLSPGEAAEIPCMMEPERDIIAEALEGAPIDALCVKARGRRKAVLIADMDSTIVTSETLDELAGEAGVGAQVAAITQRSMAGEIDFAEALRERVALLRGLDITALERTWRKTELMPGARELVATMRAHGAVTALVSGGFTYFTGRVAAELGFESHRANNLLDDGSRLTGAVGEPILDRDAKRAALHEIAALRGVKLGATMAVGDGANDLAMITDAGMGIAYHARPVLRQQTRLHVDHADLRALLFVQGYPASVFRA</sequence>
<evidence type="ECO:0000256" key="8">
    <source>
        <dbReference type="ARBA" id="ARBA00022801"/>
    </source>
</evidence>
<dbReference type="EC" id="3.1.3.3" evidence="4"/>
<keyword evidence="8" id="KW-0378">Hydrolase</keyword>
<evidence type="ECO:0000256" key="5">
    <source>
        <dbReference type="ARBA" id="ARBA00015196"/>
    </source>
</evidence>
<dbReference type="Proteomes" id="UP000186308">
    <property type="component" value="Unassembled WGS sequence"/>
</dbReference>
<dbReference type="NCBIfam" id="TIGR01488">
    <property type="entry name" value="HAD-SF-IB"/>
    <property type="match status" value="1"/>
</dbReference>
<dbReference type="InterPro" id="IPR004469">
    <property type="entry name" value="PSP"/>
</dbReference>
<dbReference type="InterPro" id="IPR050582">
    <property type="entry name" value="HAD-like_SerB"/>
</dbReference>
<dbReference type="PANTHER" id="PTHR43344">
    <property type="entry name" value="PHOSPHOSERINE PHOSPHATASE"/>
    <property type="match status" value="1"/>
</dbReference>
<dbReference type="AlphaFoldDB" id="A0A8G2CHN2"/>
<proteinExistence type="inferred from homology"/>
<dbReference type="SUPFAM" id="SSF56784">
    <property type="entry name" value="HAD-like"/>
    <property type="match status" value="1"/>
</dbReference>
<evidence type="ECO:0000256" key="4">
    <source>
        <dbReference type="ARBA" id="ARBA00012640"/>
    </source>
</evidence>
<feature type="active site" description="Proton donor" evidence="14">
    <location>
        <position position="84"/>
    </location>
</feature>
<evidence type="ECO:0000256" key="11">
    <source>
        <dbReference type="ARBA" id="ARBA00031693"/>
    </source>
</evidence>
<keyword evidence="6" id="KW-0028">Amino-acid biosynthesis</keyword>
<dbReference type="InterPro" id="IPR023214">
    <property type="entry name" value="HAD_sf"/>
</dbReference>
<protein>
    <recommendedName>
        <fullName evidence="5">Phosphoserine phosphatase</fullName>
        <ecNumber evidence="4">3.1.3.3</ecNumber>
    </recommendedName>
    <alternativeName>
        <fullName evidence="11">O-phosphoserine phosphohydrolase</fullName>
    </alternativeName>
</protein>
<dbReference type="GO" id="GO:0036424">
    <property type="term" value="F:L-phosphoserine phosphatase activity"/>
    <property type="evidence" value="ECO:0007669"/>
    <property type="project" value="InterPro"/>
</dbReference>
<comment type="pathway">
    <text evidence="2">Amino-acid biosynthesis; L-serine biosynthesis; L-serine from 3-phospho-D-glycerate: step 3/3.</text>
</comment>
<dbReference type="SFLD" id="SFLDG01137">
    <property type="entry name" value="C1.6.1:_Phosphoserine_Phosphat"/>
    <property type="match status" value="1"/>
</dbReference>